<dbReference type="InterPro" id="IPR050469">
    <property type="entry name" value="Diguanylate_Cyclase"/>
</dbReference>
<evidence type="ECO:0000256" key="2">
    <source>
        <dbReference type="ARBA" id="ARBA00034247"/>
    </source>
</evidence>
<evidence type="ECO:0000256" key="3">
    <source>
        <dbReference type="SAM" id="Phobius"/>
    </source>
</evidence>
<dbReference type="SMART" id="SM00267">
    <property type="entry name" value="GGDEF"/>
    <property type="match status" value="1"/>
</dbReference>
<feature type="domain" description="GGDEF" evidence="4">
    <location>
        <begin position="320"/>
        <end position="466"/>
    </location>
</feature>
<feature type="transmembrane region" description="Helical" evidence="3">
    <location>
        <begin position="17"/>
        <end position="36"/>
    </location>
</feature>
<dbReference type="AlphaFoldDB" id="A0AAD2ERM0"/>
<protein>
    <recommendedName>
        <fullName evidence="1">diguanylate cyclase</fullName>
        <ecNumber evidence="1">2.7.7.65</ecNumber>
    </recommendedName>
</protein>
<feature type="transmembrane region" description="Helical" evidence="3">
    <location>
        <begin position="248"/>
        <end position="270"/>
    </location>
</feature>
<feature type="transmembrane region" description="Helical" evidence="3">
    <location>
        <begin position="80"/>
        <end position="98"/>
    </location>
</feature>
<evidence type="ECO:0000259" key="4">
    <source>
        <dbReference type="PROSITE" id="PS50887"/>
    </source>
</evidence>
<dbReference type="GO" id="GO:0043709">
    <property type="term" value="P:cell adhesion involved in single-species biofilm formation"/>
    <property type="evidence" value="ECO:0007669"/>
    <property type="project" value="TreeGrafter"/>
</dbReference>
<keyword evidence="6" id="KW-1185">Reference proteome</keyword>
<feature type="transmembrane region" description="Helical" evidence="3">
    <location>
        <begin position="221"/>
        <end position="242"/>
    </location>
</feature>
<evidence type="ECO:0000313" key="5">
    <source>
        <dbReference type="EMBL" id="CAJ0702506.1"/>
    </source>
</evidence>
<dbReference type="PANTHER" id="PTHR45138:SF9">
    <property type="entry name" value="DIGUANYLATE CYCLASE DGCM-RELATED"/>
    <property type="match status" value="1"/>
</dbReference>
<gene>
    <name evidence="5" type="ORF">LMG18091_03701</name>
</gene>
<dbReference type="SUPFAM" id="SSF55073">
    <property type="entry name" value="Nucleotide cyclase"/>
    <property type="match status" value="1"/>
</dbReference>
<feature type="transmembrane region" description="Helical" evidence="3">
    <location>
        <begin position="48"/>
        <end position="68"/>
    </location>
</feature>
<dbReference type="NCBIfam" id="TIGR00254">
    <property type="entry name" value="GGDEF"/>
    <property type="match status" value="1"/>
</dbReference>
<dbReference type="GO" id="GO:0005886">
    <property type="term" value="C:plasma membrane"/>
    <property type="evidence" value="ECO:0007669"/>
    <property type="project" value="TreeGrafter"/>
</dbReference>
<dbReference type="Pfam" id="PF17158">
    <property type="entry name" value="MASE4"/>
    <property type="match status" value="1"/>
</dbReference>
<dbReference type="EMBL" id="CATWAF010000005">
    <property type="protein sequence ID" value="CAJ0702506.1"/>
    <property type="molecule type" value="Genomic_DNA"/>
</dbReference>
<reference evidence="5 6" key="1">
    <citation type="submission" date="2023-07" db="EMBL/GenBank/DDBJ databases">
        <authorList>
            <person name="Peeters C."/>
        </authorList>
    </citation>
    <scope>NUCLEOTIDE SEQUENCE [LARGE SCALE GENOMIC DNA]</scope>
    <source>
        <strain evidence="5 6">LMG 18091</strain>
    </source>
</reference>
<dbReference type="InterPro" id="IPR029787">
    <property type="entry name" value="Nucleotide_cyclase"/>
</dbReference>
<evidence type="ECO:0000256" key="1">
    <source>
        <dbReference type="ARBA" id="ARBA00012528"/>
    </source>
</evidence>
<organism evidence="5 6">
    <name type="scientific">Ralstonia wenshanensis</name>
    <dbReference type="NCBI Taxonomy" id="2842456"/>
    <lineage>
        <taxon>Bacteria</taxon>
        <taxon>Pseudomonadati</taxon>
        <taxon>Pseudomonadota</taxon>
        <taxon>Betaproteobacteria</taxon>
        <taxon>Burkholderiales</taxon>
        <taxon>Burkholderiaceae</taxon>
        <taxon>Ralstonia</taxon>
    </lineage>
</organism>
<dbReference type="PROSITE" id="PS50887">
    <property type="entry name" value="GGDEF"/>
    <property type="match status" value="1"/>
</dbReference>
<dbReference type="InterPro" id="IPR000160">
    <property type="entry name" value="GGDEF_dom"/>
</dbReference>
<proteinExistence type="predicted"/>
<keyword evidence="3" id="KW-0812">Transmembrane</keyword>
<keyword evidence="3" id="KW-0472">Membrane</keyword>
<dbReference type="InterPro" id="IPR033424">
    <property type="entry name" value="MASE4"/>
</dbReference>
<dbReference type="Proteomes" id="UP001189915">
    <property type="component" value="Unassembled WGS sequence"/>
</dbReference>
<dbReference type="Pfam" id="PF00990">
    <property type="entry name" value="GGDEF"/>
    <property type="match status" value="1"/>
</dbReference>
<dbReference type="Gene3D" id="3.30.70.270">
    <property type="match status" value="1"/>
</dbReference>
<accession>A0AAD2ERM0</accession>
<keyword evidence="3" id="KW-1133">Transmembrane helix</keyword>
<dbReference type="GO" id="GO:0052621">
    <property type="term" value="F:diguanylate cyclase activity"/>
    <property type="evidence" value="ECO:0007669"/>
    <property type="project" value="UniProtKB-EC"/>
</dbReference>
<feature type="transmembrane region" description="Helical" evidence="3">
    <location>
        <begin position="118"/>
        <end position="137"/>
    </location>
</feature>
<dbReference type="FunFam" id="3.30.70.270:FF:000001">
    <property type="entry name" value="Diguanylate cyclase domain protein"/>
    <property type="match status" value="1"/>
</dbReference>
<name>A0AAD2ERM0_9RALS</name>
<feature type="transmembrane region" description="Helical" evidence="3">
    <location>
        <begin position="196"/>
        <end position="214"/>
    </location>
</feature>
<evidence type="ECO:0000313" key="6">
    <source>
        <dbReference type="Proteomes" id="UP001189915"/>
    </source>
</evidence>
<dbReference type="CDD" id="cd01949">
    <property type="entry name" value="GGDEF"/>
    <property type="match status" value="1"/>
</dbReference>
<dbReference type="InterPro" id="IPR043128">
    <property type="entry name" value="Rev_trsase/Diguanyl_cyclase"/>
</dbReference>
<sequence>MTETVQVEGVAPSRPELFIAAAVSVAIVALAAFSFSAARLQWPEVRPFLPIFLTTVVLFEGLTGYLLLQRARLAGDPFYGALAGAYVFAAAGAAAQLPTFPGVFSEAGLLGAGSQTAVWLWTFWHSGFPLLVLLAGLSRRLYQRAQPQTGTFRGVRAARWVGPIAATIVVPLSIWGTSALPQLIQGGTYANLVDSLGVPVIGANAAALVGYVALTRLRRSVDVWVCVALLASLADAVLTLQGGARYTVGWYAARLLSVLSSGVVLSMLIAEITRLYRALITANRRLEKQALLDGLTQIANRQAFDTRWETEWRRAERDGTPLSVLMIDIDHFKRINDTFGHGRGDAYLVAVASILSGVATQRGSDFVARYGGEEFVVLLPDTERAGAQQVAERVRSDVEVAALPAPSAGRVVTVSIGVATYTPTEHVVAGQAYQGSAARVTAEVLARADMALYDAKRAGRNAVSSR</sequence>
<feature type="transmembrane region" description="Helical" evidence="3">
    <location>
        <begin position="157"/>
        <end position="176"/>
    </location>
</feature>
<dbReference type="GO" id="GO:1902201">
    <property type="term" value="P:negative regulation of bacterial-type flagellum-dependent cell motility"/>
    <property type="evidence" value="ECO:0007669"/>
    <property type="project" value="TreeGrafter"/>
</dbReference>
<dbReference type="RefSeq" id="WP_260801666.1">
    <property type="nucleotide sequence ID" value="NZ_CATWAF010000005.1"/>
</dbReference>
<comment type="catalytic activity">
    <reaction evidence="2">
        <text>2 GTP = 3',3'-c-di-GMP + 2 diphosphate</text>
        <dbReference type="Rhea" id="RHEA:24898"/>
        <dbReference type="ChEBI" id="CHEBI:33019"/>
        <dbReference type="ChEBI" id="CHEBI:37565"/>
        <dbReference type="ChEBI" id="CHEBI:58805"/>
        <dbReference type="EC" id="2.7.7.65"/>
    </reaction>
</comment>
<dbReference type="EC" id="2.7.7.65" evidence="1"/>
<dbReference type="PANTHER" id="PTHR45138">
    <property type="entry name" value="REGULATORY COMPONENTS OF SENSORY TRANSDUCTION SYSTEM"/>
    <property type="match status" value="1"/>
</dbReference>
<comment type="caution">
    <text evidence="5">The sequence shown here is derived from an EMBL/GenBank/DDBJ whole genome shotgun (WGS) entry which is preliminary data.</text>
</comment>